<organism evidence="3 4">
    <name type="scientific">Mycena maculata</name>
    <dbReference type="NCBI Taxonomy" id="230809"/>
    <lineage>
        <taxon>Eukaryota</taxon>
        <taxon>Fungi</taxon>
        <taxon>Dikarya</taxon>
        <taxon>Basidiomycota</taxon>
        <taxon>Agaricomycotina</taxon>
        <taxon>Agaricomycetes</taxon>
        <taxon>Agaricomycetidae</taxon>
        <taxon>Agaricales</taxon>
        <taxon>Marasmiineae</taxon>
        <taxon>Mycenaceae</taxon>
        <taxon>Mycena</taxon>
    </lineage>
</organism>
<dbReference type="EMBL" id="JARJLG010000172">
    <property type="protein sequence ID" value="KAJ7732780.1"/>
    <property type="molecule type" value="Genomic_DNA"/>
</dbReference>
<reference evidence="3" key="1">
    <citation type="submission" date="2023-03" db="EMBL/GenBank/DDBJ databases">
        <title>Massive genome expansion in bonnet fungi (Mycena s.s.) driven by repeated elements and novel gene families across ecological guilds.</title>
        <authorList>
            <consortium name="Lawrence Berkeley National Laboratory"/>
            <person name="Harder C.B."/>
            <person name="Miyauchi S."/>
            <person name="Viragh M."/>
            <person name="Kuo A."/>
            <person name="Thoen E."/>
            <person name="Andreopoulos B."/>
            <person name="Lu D."/>
            <person name="Skrede I."/>
            <person name="Drula E."/>
            <person name="Henrissat B."/>
            <person name="Morin E."/>
            <person name="Kohler A."/>
            <person name="Barry K."/>
            <person name="LaButti K."/>
            <person name="Morin E."/>
            <person name="Salamov A."/>
            <person name="Lipzen A."/>
            <person name="Mereny Z."/>
            <person name="Hegedus B."/>
            <person name="Baldrian P."/>
            <person name="Stursova M."/>
            <person name="Weitz H."/>
            <person name="Taylor A."/>
            <person name="Grigoriev I.V."/>
            <person name="Nagy L.G."/>
            <person name="Martin F."/>
            <person name="Kauserud H."/>
        </authorList>
    </citation>
    <scope>NUCLEOTIDE SEQUENCE</scope>
    <source>
        <strain evidence="3">CBHHK188m</strain>
    </source>
</reference>
<evidence type="ECO:0008006" key="5">
    <source>
        <dbReference type="Google" id="ProtNLM"/>
    </source>
</evidence>
<proteinExistence type="predicted"/>
<gene>
    <name evidence="3" type="ORF">DFH07DRAFT_780800</name>
</gene>
<evidence type="ECO:0000256" key="2">
    <source>
        <dbReference type="SAM" id="SignalP"/>
    </source>
</evidence>
<keyword evidence="1" id="KW-0812">Transmembrane</keyword>
<keyword evidence="4" id="KW-1185">Reference proteome</keyword>
<keyword evidence="1" id="KW-0472">Membrane</keyword>
<accession>A0AAD7I122</accession>
<evidence type="ECO:0000256" key="1">
    <source>
        <dbReference type="SAM" id="Phobius"/>
    </source>
</evidence>
<feature type="signal peptide" evidence="2">
    <location>
        <begin position="1"/>
        <end position="17"/>
    </location>
</feature>
<keyword evidence="1" id="KW-1133">Transmembrane helix</keyword>
<name>A0AAD7I122_9AGAR</name>
<dbReference type="Proteomes" id="UP001215280">
    <property type="component" value="Unassembled WGS sequence"/>
</dbReference>
<comment type="caution">
    <text evidence="3">The sequence shown here is derived from an EMBL/GenBank/DDBJ whole genome shotgun (WGS) entry which is preliminary data.</text>
</comment>
<feature type="transmembrane region" description="Helical" evidence="1">
    <location>
        <begin position="82"/>
        <end position="100"/>
    </location>
</feature>
<evidence type="ECO:0000313" key="3">
    <source>
        <dbReference type="EMBL" id="KAJ7732780.1"/>
    </source>
</evidence>
<protein>
    <recommendedName>
        <fullName evidence="5">Secreted protein</fullName>
    </recommendedName>
</protein>
<keyword evidence="2" id="KW-0732">Signal</keyword>
<dbReference type="AlphaFoldDB" id="A0AAD7I122"/>
<sequence>MSSVAKVLVCLFIVSNAFLCLCSNPSLLFLFLHCSETLWIFCQKKEKAKIYATLWTQVSIQAAGISKSRKSDSLVNSHTTGSLSYVYICIFALAFLSNPLDSPAPLKKKSAHQSGQGGQAGQRCLFYQFHLRTCEEVPKGGVQEDFK</sequence>
<evidence type="ECO:0000313" key="4">
    <source>
        <dbReference type="Proteomes" id="UP001215280"/>
    </source>
</evidence>
<feature type="chain" id="PRO_5042113031" description="Secreted protein" evidence="2">
    <location>
        <begin position="18"/>
        <end position="147"/>
    </location>
</feature>